<keyword evidence="4" id="KW-0808">Transferase</keyword>
<dbReference type="Pfam" id="PF02518">
    <property type="entry name" value="HATPase_c"/>
    <property type="match status" value="1"/>
</dbReference>
<keyword evidence="7 9" id="KW-1133">Transmembrane helix</keyword>
<name>A0A975T1M5_9ACTN</name>
<keyword evidence="13" id="KW-1185">Reference proteome</keyword>
<evidence type="ECO:0000256" key="3">
    <source>
        <dbReference type="ARBA" id="ARBA00022553"/>
    </source>
</evidence>
<dbReference type="KEGG" id="nps:KRR39_09205"/>
<evidence type="ECO:0000256" key="6">
    <source>
        <dbReference type="ARBA" id="ARBA00022777"/>
    </source>
</evidence>
<gene>
    <name evidence="12" type="ORF">KRR39_09205</name>
</gene>
<evidence type="ECO:0000256" key="5">
    <source>
        <dbReference type="ARBA" id="ARBA00022692"/>
    </source>
</evidence>
<feature type="domain" description="HAMP" evidence="11">
    <location>
        <begin position="183"/>
        <end position="236"/>
    </location>
</feature>
<keyword evidence="6 12" id="KW-0418">Kinase</keyword>
<dbReference type="InterPro" id="IPR003661">
    <property type="entry name" value="HisK_dim/P_dom"/>
</dbReference>
<dbReference type="Proteomes" id="UP000683575">
    <property type="component" value="Chromosome"/>
</dbReference>
<sequence>MTAAWQRLGLRARLLLVGVLGVALALAIGSVALYTVLTLVSFRTLDDSGRATAADVATLVEQGRLPDPLPVTGNQIVQVVDGRDRVVSASVNADRLTALLQPGELDRALAGQRIDVPGSRVGLDSPLRVLAVPAGSGTTRSTVVVAQQFDAIEHSQHILRLTLLATYPVLLATLALIAWRIMDAALRPVEVLRSTADRISGTGEDLRLPVPVARDEIQALATTLNSMLDRLSASRARQRSFVADAAHELRSPLTSMRAQLEIADRLGEGTGSTPDLQAEVLRMTALVEDLLTLARFDAGTSPPDPTDSADLRPIVTDAVRRYDGARVPVVAELTSSHPVRGRPQDLHRVLTNLLDNAVRHAASVVEVSVATDAGHVVLTVSDDGPGIPEQDRERAFERFTRFDTARDREGGGSGLGLAIVRELVEGLGGQVHLGRSRTGGLAACVRLPLPD</sequence>
<evidence type="ECO:0000256" key="4">
    <source>
        <dbReference type="ARBA" id="ARBA00022679"/>
    </source>
</evidence>
<evidence type="ECO:0000256" key="1">
    <source>
        <dbReference type="ARBA" id="ARBA00000085"/>
    </source>
</evidence>
<evidence type="ECO:0000259" key="11">
    <source>
        <dbReference type="PROSITE" id="PS50885"/>
    </source>
</evidence>
<dbReference type="InterPro" id="IPR005467">
    <property type="entry name" value="His_kinase_dom"/>
</dbReference>
<dbReference type="GO" id="GO:0000155">
    <property type="term" value="F:phosphorelay sensor kinase activity"/>
    <property type="evidence" value="ECO:0007669"/>
    <property type="project" value="InterPro"/>
</dbReference>
<evidence type="ECO:0000256" key="8">
    <source>
        <dbReference type="ARBA" id="ARBA00023012"/>
    </source>
</evidence>
<reference evidence="12" key="1">
    <citation type="submission" date="2021-06" db="EMBL/GenBank/DDBJ databases">
        <title>Complete genome sequence of Nocardioides sp. G188.</title>
        <authorList>
            <person name="Im W.-T."/>
        </authorList>
    </citation>
    <scope>NUCLEOTIDE SEQUENCE</scope>
    <source>
        <strain evidence="12">G188</strain>
    </source>
</reference>
<dbReference type="SMART" id="SM00304">
    <property type="entry name" value="HAMP"/>
    <property type="match status" value="1"/>
</dbReference>
<feature type="transmembrane region" description="Helical" evidence="9">
    <location>
        <begin position="158"/>
        <end position="179"/>
    </location>
</feature>
<dbReference type="PROSITE" id="PS50109">
    <property type="entry name" value="HIS_KIN"/>
    <property type="match status" value="1"/>
</dbReference>
<accession>A0A975T1M5</accession>
<dbReference type="InterPro" id="IPR003594">
    <property type="entry name" value="HATPase_dom"/>
</dbReference>
<dbReference type="PROSITE" id="PS50885">
    <property type="entry name" value="HAMP"/>
    <property type="match status" value="1"/>
</dbReference>
<evidence type="ECO:0000256" key="2">
    <source>
        <dbReference type="ARBA" id="ARBA00012438"/>
    </source>
</evidence>
<feature type="domain" description="Histidine kinase" evidence="10">
    <location>
        <begin position="244"/>
        <end position="451"/>
    </location>
</feature>
<organism evidence="12 13">
    <name type="scientific">Nocardioides panacis</name>
    <dbReference type="NCBI Taxonomy" id="2849501"/>
    <lineage>
        <taxon>Bacteria</taxon>
        <taxon>Bacillati</taxon>
        <taxon>Actinomycetota</taxon>
        <taxon>Actinomycetes</taxon>
        <taxon>Propionibacteriales</taxon>
        <taxon>Nocardioidaceae</taxon>
        <taxon>Nocardioides</taxon>
    </lineage>
</organism>
<dbReference type="CDD" id="cd00075">
    <property type="entry name" value="HATPase"/>
    <property type="match status" value="1"/>
</dbReference>
<protein>
    <recommendedName>
        <fullName evidence="2">histidine kinase</fullName>
        <ecNumber evidence="2">2.7.13.3</ecNumber>
    </recommendedName>
</protein>
<dbReference type="CDD" id="cd00082">
    <property type="entry name" value="HisKA"/>
    <property type="match status" value="1"/>
</dbReference>
<dbReference type="SMART" id="SM00388">
    <property type="entry name" value="HisKA"/>
    <property type="match status" value="1"/>
</dbReference>
<dbReference type="InterPro" id="IPR003660">
    <property type="entry name" value="HAMP_dom"/>
</dbReference>
<evidence type="ECO:0000259" key="10">
    <source>
        <dbReference type="PROSITE" id="PS50109"/>
    </source>
</evidence>
<comment type="catalytic activity">
    <reaction evidence="1">
        <text>ATP + protein L-histidine = ADP + protein N-phospho-L-histidine.</text>
        <dbReference type="EC" id="2.7.13.3"/>
    </reaction>
</comment>
<dbReference type="GO" id="GO:0005886">
    <property type="term" value="C:plasma membrane"/>
    <property type="evidence" value="ECO:0007669"/>
    <property type="project" value="TreeGrafter"/>
</dbReference>
<feature type="transmembrane region" description="Helical" evidence="9">
    <location>
        <begin position="12"/>
        <end position="37"/>
    </location>
</feature>
<keyword evidence="3" id="KW-0597">Phosphoprotein</keyword>
<dbReference type="EC" id="2.7.13.3" evidence="2"/>
<proteinExistence type="predicted"/>
<dbReference type="Pfam" id="PF00672">
    <property type="entry name" value="HAMP"/>
    <property type="match status" value="1"/>
</dbReference>
<keyword evidence="8" id="KW-0902">Two-component regulatory system</keyword>
<evidence type="ECO:0000256" key="7">
    <source>
        <dbReference type="ARBA" id="ARBA00022989"/>
    </source>
</evidence>
<dbReference type="PANTHER" id="PTHR45436:SF5">
    <property type="entry name" value="SENSOR HISTIDINE KINASE TRCS"/>
    <property type="match status" value="1"/>
</dbReference>
<dbReference type="AlphaFoldDB" id="A0A975T1M5"/>
<dbReference type="CDD" id="cd06225">
    <property type="entry name" value="HAMP"/>
    <property type="match status" value="1"/>
</dbReference>
<keyword evidence="5 9" id="KW-0812">Transmembrane</keyword>
<dbReference type="PANTHER" id="PTHR45436">
    <property type="entry name" value="SENSOR HISTIDINE KINASE YKOH"/>
    <property type="match status" value="1"/>
</dbReference>
<dbReference type="InterPro" id="IPR050428">
    <property type="entry name" value="TCS_sensor_his_kinase"/>
</dbReference>
<evidence type="ECO:0000313" key="12">
    <source>
        <dbReference type="EMBL" id="QWZ09881.1"/>
    </source>
</evidence>
<keyword evidence="9" id="KW-0472">Membrane</keyword>
<evidence type="ECO:0000313" key="13">
    <source>
        <dbReference type="Proteomes" id="UP000683575"/>
    </source>
</evidence>
<dbReference type="Pfam" id="PF00512">
    <property type="entry name" value="HisKA"/>
    <property type="match status" value="1"/>
</dbReference>
<evidence type="ECO:0000256" key="9">
    <source>
        <dbReference type="SAM" id="Phobius"/>
    </source>
</evidence>
<dbReference type="EMBL" id="CP077062">
    <property type="protein sequence ID" value="QWZ09881.1"/>
    <property type="molecule type" value="Genomic_DNA"/>
</dbReference>
<dbReference type="SMART" id="SM00387">
    <property type="entry name" value="HATPase_c"/>
    <property type="match status" value="1"/>
</dbReference>
<dbReference type="RefSeq" id="WP_216941727.1">
    <property type="nucleotide sequence ID" value="NZ_CP077062.1"/>
</dbReference>